<keyword evidence="1" id="KW-1133">Transmembrane helix</keyword>
<protein>
    <submittedName>
        <fullName evidence="2">Uncharacterized protein</fullName>
    </submittedName>
</protein>
<organism evidence="2 3">
    <name type="scientific">Bugula neritina</name>
    <name type="common">Brown bryozoan</name>
    <name type="synonym">Sertularia neritina</name>
    <dbReference type="NCBI Taxonomy" id="10212"/>
    <lineage>
        <taxon>Eukaryota</taxon>
        <taxon>Metazoa</taxon>
        <taxon>Spiralia</taxon>
        <taxon>Lophotrochozoa</taxon>
        <taxon>Bryozoa</taxon>
        <taxon>Gymnolaemata</taxon>
        <taxon>Cheilostomatida</taxon>
        <taxon>Flustrina</taxon>
        <taxon>Buguloidea</taxon>
        <taxon>Bugulidae</taxon>
        <taxon>Bugula</taxon>
    </lineage>
</organism>
<feature type="transmembrane region" description="Helical" evidence="1">
    <location>
        <begin position="26"/>
        <end position="46"/>
    </location>
</feature>
<dbReference type="AlphaFoldDB" id="A0A7J7KJF1"/>
<keyword evidence="3" id="KW-1185">Reference proteome</keyword>
<dbReference type="Proteomes" id="UP000593567">
    <property type="component" value="Unassembled WGS sequence"/>
</dbReference>
<evidence type="ECO:0000313" key="2">
    <source>
        <dbReference type="EMBL" id="KAF6038840.1"/>
    </source>
</evidence>
<evidence type="ECO:0000256" key="1">
    <source>
        <dbReference type="SAM" id="Phobius"/>
    </source>
</evidence>
<proteinExistence type="predicted"/>
<dbReference type="EMBL" id="VXIV02000341">
    <property type="protein sequence ID" value="KAF6038840.1"/>
    <property type="molecule type" value="Genomic_DNA"/>
</dbReference>
<keyword evidence="1" id="KW-0472">Membrane</keyword>
<keyword evidence="1" id="KW-0812">Transmembrane</keyword>
<gene>
    <name evidence="2" type="ORF">EB796_002842</name>
</gene>
<sequence>MNNVHKELSFVDYQICMFLVDLFDTWALAAILIAIFVTEVLIMLLYDQLDVNSVKTLLLLDCPACGSWLLH</sequence>
<accession>A0A7J7KJF1</accession>
<name>A0A7J7KJF1_BUGNE</name>
<reference evidence="2" key="1">
    <citation type="submission" date="2020-06" db="EMBL/GenBank/DDBJ databases">
        <title>Draft genome of Bugula neritina, a colonial animal packing powerful symbionts and potential medicines.</title>
        <authorList>
            <person name="Rayko M."/>
        </authorList>
    </citation>
    <scope>NUCLEOTIDE SEQUENCE [LARGE SCALE GENOMIC DNA]</scope>
    <source>
        <strain evidence="2">Kwan_BN1</strain>
    </source>
</reference>
<evidence type="ECO:0000313" key="3">
    <source>
        <dbReference type="Proteomes" id="UP000593567"/>
    </source>
</evidence>
<comment type="caution">
    <text evidence="2">The sequence shown here is derived from an EMBL/GenBank/DDBJ whole genome shotgun (WGS) entry which is preliminary data.</text>
</comment>